<evidence type="ECO:0000259" key="4">
    <source>
        <dbReference type="Pfam" id="PF19328"/>
    </source>
</evidence>
<organism evidence="5 6">
    <name type="scientific">Koleobacter methoxysyntrophicus</name>
    <dbReference type="NCBI Taxonomy" id="2751313"/>
    <lineage>
        <taxon>Bacteria</taxon>
        <taxon>Bacillati</taxon>
        <taxon>Bacillota</taxon>
        <taxon>Clostridia</taxon>
        <taxon>Koleobacterales</taxon>
        <taxon>Koleobacteraceae</taxon>
        <taxon>Koleobacter</taxon>
    </lineage>
</organism>
<evidence type="ECO:0000313" key="5">
    <source>
        <dbReference type="EMBL" id="QSQ08191.1"/>
    </source>
</evidence>
<dbReference type="Proteomes" id="UP000662904">
    <property type="component" value="Chromosome"/>
</dbReference>
<dbReference type="InterPro" id="IPR036291">
    <property type="entry name" value="NAD(P)-bd_dom_sf"/>
</dbReference>
<dbReference type="GO" id="GO:0009089">
    <property type="term" value="P:lysine biosynthetic process via diaminopimelate"/>
    <property type="evidence" value="ECO:0007669"/>
    <property type="project" value="InterPro"/>
</dbReference>
<dbReference type="GO" id="GO:0008839">
    <property type="term" value="F:4-hydroxy-tetrahydrodipicolinate reductase"/>
    <property type="evidence" value="ECO:0007669"/>
    <property type="project" value="InterPro"/>
</dbReference>
<dbReference type="Pfam" id="PF01113">
    <property type="entry name" value="DapB_N"/>
    <property type="match status" value="1"/>
</dbReference>
<evidence type="ECO:0000256" key="2">
    <source>
        <dbReference type="ARBA" id="ARBA00023002"/>
    </source>
</evidence>
<dbReference type="RefSeq" id="WP_206708423.1">
    <property type="nucleotide sequence ID" value="NZ_CP059066.1"/>
</dbReference>
<evidence type="ECO:0000259" key="3">
    <source>
        <dbReference type="Pfam" id="PF01113"/>
    </source>
</evidence>
<dbReference type="AlphaFoldDB" id="A0A8A0RIA2"/>
<reference evidence="5" key="1">
    <citation type="submission" date="2020-07" db="EMBL/GenBank/DDBJ databases">
        <title>Koleobacter methoxysyntrophicus gen. nov., sp. nov., a novel anaerobic bacterium isolated from deep subsurface oil field and proposal of Koleobacterales ord. nov. in the phylum Firmicutes.</title>
        <authorList>
            <person name="Sakamoto S."/>
            <person name="Tamaki H."/>
        </authorList>
    </citation>
    <scope>NUCLEOTIDE SEQUENCE</scope>
    <source>
        <strain evidence="5">NRmbB1</strain>
    </source>
</reference>
<dbReference type="InterPro" id="IPR000846">
    <property type="entry name" value="DapB_N"/>
</dbReference>
<accession>A0A8A0RIA2</accession>
<keyword evidence="1" id="KW-0521">NADP</keyword>
<dbReference type="EC" id="1.4.1.26" evidence="5"/>
<keyword evidence="2 5" id="KW-0560">Oxidoreductase</keyword>
<dbReference type="SUPFAM" id="SSF51735">
    <property type="entry name" value="NAD(P)-binding Rossmann-fold domains"/>
    <property type="match status" value="1"/>
</dbReference>
<dbReference type="InterPro" id="IPR045760">
    <property type="entry name" value="DAP_DH_C"/>
</dbReference>
<evidence type="ECO:0000313" key="6">
    <source>
        <dbReference type="Proteomes" id="UP000662904"/>
    </source>
</evidence>
<protein>
    <submittedName>
        <fullName evidence="5">2,4-diaminopentanoate dehydrogenase</fullName>
        <ecNumber evidence="5">1.4.1.26</ecNumber>
    </submittedName>
</protein>
<dbReference type="KEGG" id="kme:H0A61_00511"/>
<dbReference type="Pfam" id="PF19328">
    <property type="entry name" value="DAP_DH_C"/>
    <property type="match status" value="1"/>
</dbReference>
<gene>
    <name evidence="5" type="primary">ord</name>
    <name evidence="5" type="ORF">H0A61_00511</name>
</gene>
<proteinExistence type="predicted"/>
<feature type="domain" description="Dihydrodipicolinate reductase N-terminal" evidence="3">
    <location>
        <begin position="4"/>
        <end position="99"/>
    </location>
</feature>
<dbReference type="CDD" id="cd24146">
    <property type="entry name" value="nat-AmDH_N_like"/>
    <property type="match status" value="1"/>
</dbReference>
<name>A0A8A0RIA2_9FIRM</name>
<dbReference type="NCBIfam" id="NF040740">
    <property type="entry name" value="ornith_Ord"/>
    <property type="match status" value="1"/>
</dbReference>
<evidence type="ECO:0000256" key="1">
    <source>
        <dbReference type="ARBA" id="ARBA00022857"/>
    </source>
</evidence>
<keyword evidence="6" id="KW-1185">Reference proteome</keyword>
<dbReference type="Gene3D" id="3.40.50.720">
    <property type="entry name" value="NAD(P)-binding Rossmann-like Domain"/>
    <property type="match status" value="1"/>
</dbReference>
<feature type="domain" description="2,4-diaminopentanoate dehydrogenase C-terminal" evidence="4">
    <location>
        <begin position="139"/>
        <end position="343"/>
    </location>
</feature>
<sequence>MTVKALILGMGAMGSGIAKMILEKEGIEITGVYASRASKHGKDLGEVLELGRQIGIRVSNDIDEVLGKEADIVLQATTSFTKEAFPQIEKALKAGKNVISIAEEMSYPAVANPELAERINELALENGVTVLGTGINPGFVLDSLIIMLTGSCINVTKIKAARINDLSPFGATVMKTQGVGTTVEQFNEGLKNGSIVGHIGFPESITLIADALGWKLDEIKETREPIISKTYRETSHVKVEPGMVAGCKHIGYGIKNGEAVITLEHPQQIHPGLEGVETGDYIWIEGTPNISMCIKPEIPGGIGTIATAVNMIPHVVDAAPGLTSMKDLPIPRAILGDIQKLVNRR</sequence>
<dbReference type="EMBL" id="CP059066">
    <property type="protein sequence ID" value="QSQ08191.1"/>
    <property type="molecule type" value="Genomic_DNA"/>
</dbReference>